<name>A0ABN2X9R5_9ACTN</name>
<dbReference type="SUPFAM" id="SSF81345">
    <property type="entry name" value="ABC transporter involved in vitamin B12 uptake, BtuC"/>
    <property type="match status" value="1"/>
</dbReference>
<gene>
    <name evidence="9" type="ORF">GCM10009802_01770</name>
</gene>
<dbReference type="Pfam" id="PF01032">
    <property type="entry name" value="FecCD"/>
    <property type="match status" value="1"/>
</dbReference>
<comment type="caution">
    <text evidence="9">The sequence shown here is derived from an EMBL/GenBank/DDBJ whole genome shotgun (WGS) entry which is preliminary data.</text>
</comment>
<feature type="transmembrane region" description="Helical" evidence="8">
    <location>
        <begin position="113"/>
        <end position="134"/>
    </location>
</feature>
<reference evidence="9 10" key="1">
    <citation type="journal article" date="2019" name="Int. J. Syst. Evol. Microbiol.">
        <title>The Global Catalogue of Microorganisms (GCM) 10K type strain sequencing project: providing services to taxonomists for standard genome sequencing and annotation.</title>
        <authorList>
            <consortium name="The Broad Institute Genomics Platform"/>
            <consortium name="The Broad Institute Genome Sequencing Center for Infectious Disease"/>
            <person name="Wu L."/>
            <person name="Ma J."/>
        </authorList>
    </citation>
    <scope>NUCLEOTIDE SEQUENCE [LARGE SCALE GENOMIC DNA]</scope>
    <source>
        <strain evidence="9 10">JCM 15481</strain>
    </source>
</reference>
<keyword evidence="5 8" id="KW-0812">Transmembrane</keyword>
<evidence type="ECO:0000256" key="6">
    <source>
        <dbReference type="ARBA" id="ARBA00022989"/>
    </source>
</evidence>
<dbReference type="InterPro" id="IPR000522">
    <property type="entry name" value="ABC_transptr_permease_BtuC"/>
</dbReference>
<dbReference type="Gene3D" id="1.10.3470.10">
    <property type="entry name" value="ABC transporter involved in vitamin B12 uptake, BtuC"/>
    <property type="match status" value="1"/>
</dbReference>
<evidence type="ECO:0000256" key="4">
    <source>
        <dbReference type="ARBA" id="ARBA00022475"/>
    </source>
</evidence>
<proteinExistence type="inferred from homology"/>
<feature type="transmembrane region" description="Helical" evidence="8">
    <location>
        <begin position="214"/>
        <end position="237"/>
    </location>
</feature>
<feature type="transmembrane region" description="Helical" evidence="8">
    <location>
        <begin position="140"/>
        <end position="160"/>
    </location>
</feature>
<organism evidence="9 10">
    <name type="scientific">Streptomyces synnematoformans</name>
    <dbReference type="NCBI Taxonomy" id="415721"/>
    <lineage>
        <taxon>Bacteria</taxon>
        <taxon>Bacillati</taxon>
        <taxon>Actinomycetota</taxon>
        <taxon>Actinomycetes</taxon>
        <taxon>Kitasatosporales</taxon>
        <taxon>Streptomycetaceae</taxon>
        <taxon>Streptomyces</taxon>
    </lineage>
</organism>
<keyword evidence="3" id="KW-0813">Transport</keyword>
<comment type="subcellular location">
    <subcellularLocation>
        <location evidence="1">Cell membrane</location>
        <topology evidence="1">Multi-pass membrane protein</topology>
    </subcellularLocation>
</comment>
<dbReference type="PANTHER" id="PTHR30472:SF25">
    <property type="entry name" value="ABC TRANSPORTER PERMEASE PROTEIN MJ0876-RELATED"/>
    <property type="match status" value="1"/>
</dbReference>
<feature type="transmembrane region" description="Helical" evidence="8">
    <location>
        <begin position="326"/>
        <end position="351"/>
    </location>
</feature>
<feature type="transmembrane region" description="Helical" evidence="8">
    <location>
        <begin position="172"/>
        <end position="194"/>
    </location>
</feature>
<keyword evidence="4" id="KW-1003">Cell membrane</keyword>
<protein>
    <submittedName>
        <fullName evidence="9">Iron ABC transporter permease</fullName>
    </submittedName>
</protein>
<evidence type="ECO:0000256" key="8">
    <source>
        <dbReference type="SAM" id="Phobius"/>
    </source>
</evidence>
<evidence type="ECO:0000313" key="10">
    <source>
        <dbReference type="Proteomes" id="UP001500443"/>
    </source>
</evidence>
<dbReference type="PANTHER" id="PTHR30472">
    <property type="entry name" value="FERRIC ENTEROBACTIN TRANSPORT SYSTEM PERMEASE PROTEIN"/>
    <property type="match status" value="1"/>
</dbReference>
<feature type="transmembrane region" description="Helical" evidence="8">
    <location>
        <begin position="263"/>
        <end position="289"/>
    </location>
</feature>
<evidence type="ECO:0000256" key="1">
    <source>
        <dbReference type="ARBA" id="ARBA00004651"/>
    </source>
</evidence>
<comment type="similarity">
    <text evidence="2">Belongs to the binding-protein-dependent transport system permease family. FecCD subfamily.</text>
</comment>
<dbReference type="Proteomes" id="UP001500443">
    <property type="component" value="Unassembled WGS sequence"/>
</dbReference>
<accession>A0ABN2X9R5</accession>
<dbReference type="CDD" id="cd06550">
    <property type="entry name" value="TM_ABC_iron-siderophores_like"/>
    <property type="match status" value="1"/>
</dbReference>
<keyword evidence="7 8" id="KW-0472">Membrane</keyword>
<sequence>MKNARGTLPRRPVADAPGRGRRRVLPSVALAAVTVLAVVVATSLGPVTVPFGDTVSVLLGHLGLPAGEVETRHVLVIDDIRLPRVTTALLAGAGLAVAGVVLQALFRNPLADPGITGVSSGGAVGAVLVLATGATAAGTWVLPAAAFAGALAAVCLLQLAAALRRDHSPATLILVGIALNALLGAVVSAVVANAPDTDTVLSLTFWLQGDLDGASWNGVRILVLPVLVALAVAVAFARDLNVLLLGEAQARSTGLDVVRVRRFLLVCASLLTGVCVCVTGVIGFVGLVVPHAVRLALGPDHRLLLPAAALAGGTFLVLADLGARMLFAPVTLQTGVVTAFLGAPAFLFLVLRGRKHV</sequence>
<feature type="transmembrane region" description="Helical" evidence="8">
    <location>
        <begin position="85"/>
        <end position="106"/>
    </location>
</feature>
<keyword evidence="6 8" id="KW-1133">Transmembrane helix</keyword>
<dbReference type="EMBL" id="BAAAPF010000002">
    <property type="protein sequence ID" value="GAA2107025.1"/>
    <property type="molecule type" value="Genomic_DNA"/>
</dbReference>
<feature type="transmembrane region" description="Helical" evidence="8">
    <location>
        <begin position="28"/>
        <end position="49"/>
    </location>
</feature>
<evidence type="ECO:0000256" key="5">
    <source>
        <dbReference type="ARBA" id="ARBA00022692"/>
    </source>
</evidence>
<evidence type="ECO:0000256" key="7">
    <source>
        <dbReference type="ARBA" id="ARBA00023136"/>
    </source>
</evidence>
<evidence type="ECO:0000256" key="2">
    <source>
        <dbReference type="ARBA" id="ARBA00007935"/>
    </source>
</evidence>
<dbReference type="InterPro" id="IPR037294">
    <property type="entry name" value="ABC_BtuC-like"/>
</dbReference>
<evidence type="ECO:0000256" key="3">
    <source>
        <dbReference type="ARBA" id="ARBA00022448"/>
    </source>
</evidence>
<evidence type="ECO:0000313" key="9">
    <source>
        <dbReference type="EMBL" id="GAA2107025.1"/>
    </source>
</evidence>
<keyword evidence="10" id="KW-1185">Reference proteome</keyword>